<feature type="chain" id="PRO_5008360753" evidence="2">
    <location>
        <begin position="23"/>
        <end position="233"/>
    </location>
</feature>
<proteinExistence type="predicted"/>
<keyword evidence="4" id="KW-1185">Reference proteome</keyword>
<name>A0A1A7RBQ3_9GAMM</name>
<dbReference type="InterPro" id="IPR014158">
    <property type="entry name" value="T4SS_VirB5"/>
</dbReference>
<evidence type="ECO:0000256" key="1">
    <source>
        <dbReference type="SAM" id="Coils"/>
    </source>
</evidence>
<keyword evidence="1" id="KW-0175">Coiled coil</keyword>
<dbReference type="InterPro" id="IPR023220">
    <property type="entry name" value="T4SS_VirB5-domain"/>
</dbReference>
<dbReference type="SUPFAM" id="SSF101082">
    <property type="entry name" value="Typo IV secretion system protein TraC"/>
    <property type="match status" value="1"/>
</dbReference>
<organism evidence="3 4">
    <name type="scientific">Acinetobacter gandensis</name>
    <dbReference type="NCBI Taxonomy" id="1443941"/>
    <lineage>
        <taxon>Bacteria</taxon>
        <taxon>Pseudomonadati</taxon>
        <taxon>Pseudomonadota</taxon>
        <taxon>Gammaproteobacteria</taxon>
        <taxon>Moraxellales</taxon>
        <taxon>Moraxellaceae</taxon>
        <taxon>Acinetobacter</taxon>
    </lineage>
</organism>
<comment type="caution">
    <text evidence="3">The sequence shown here is derived from an EMBL/GenBank/DDBJ whole genome shotgun (WGS) entry which is preliminary data.</text>
</comment>
<dbReference type="NCBIfam" id="TIGR02791">
    <property type="entry name" value="VirB5"/>
    <property type="match status" value="1"/>
</dbReference>
<evidence type="ECO:0000256" key="2">
    <source>
        <dbReference type="SAM" id="SignalP"/>
    </source>
</evidence>
<dbReference type="EMBL" id="LZDS01000015">
    <property type="protein sequence ID" value="OBX28934.1"/>
    <property type="molecule type" value="Genomic_DNA"/>
</dbReference>
<evidence type="ECO:0000313" key="3">
    <source>
        <dbReference type="EMBL" id="OBX28934.1"/>
    </source>
</evidence>
<dbReference type="Gene3D" id="1.20.58.430">
    <property type="entry name" value="Type IV secretion system, VirB5-domain"/>
    <property type="match status" value="1"/>
</dbReference>
<reference evidence="4" key="1">
    <citation type="submission" date="2016-06" db="EMBL/GenBank/DDBJ databases">
        <authorList>
            <person name="Radolfova-Krizova L."/>
            <person name="Nemec A."/>
        </authorList>
    </citation>
    <scope>NUCLEOTIDE SEQUENCE [LARGE SCALE GENOMIC DNA]</scope>
    <source>
        <strain evidence="4">ANC 4275</strain>
    </source>
</reference>
<dbReference type="OrthoDB" id="9780974at2"/>
<sequence>MKKQLLALGLGSSLFISGQANATGIPVIDGANLVQAVQNMVAWGEQYNQMVNQIQQAKQQYDSITGIRGFGDAVNNPYLKDVIPSDVADIYKGIQQGGVNGMTSAARNIRDATMVYDCASRTGQNYKACQAALNNNAQTQALNQQALGVTDLRTEQIDNLRKQINNTTDAKAIAELQARIQAEQSQVANDANRIALMQAQAQAQKDAAQQLEIEGRLKRAAQKGNILDGYSGN</sequence>
<dbReference type="STRING" id="1443941.A9J31_14775"/>
<dbReference type="Proteomes" id="UP000185753">
    <property type="component" value="Unassembled WGS sequence"/>
</dbReference>
<dbReference type="AlphaFoldDB" id="A0A1A7RBQ3"/>
<dbReference type="CDD" id="cd14262">
    <property type="entry name" value="VirB5_like"/>
    <property type="match status" value="1"/>
</dbReference>
<feature type="coiled-coil region" evidence="1">
    <location>
        <begin position="157"/>
        <end position="214"/>
    </location>
</feature>
<gene>
    <name evidence="3" type="ORF">A9J31_14775</name>
</gene>
<dbReference type="Pfam" id="PF07996">
    <property type="entry name" value="T4SS"/>
    <property type="match status" value="1"/>
</dbReference>
<keyword evidence="2" id="KW-0732">Signal</keyword>
<protein>
    <submittedName>
        <fullName evidence="3">P-type DNA transfer protein VirB5</fullName>
    </submittedName>
</protein>
<dbReference type="RefSeq" id="WP_015060254.1">
    <property type="nucleotide sequence ID" value="NZ_LZDS01000015.1"/>
</dbReference>
<evidence type="ECO:0000313" key="4">
    <source>
        <dbReference type="Proteomes" id="UP000185753"/>
    </source>
</evidence>
<accession>A0A1A7RBQ3</accession>
<feature type="signal peptide" evidence="2">
    <location>
        <begin position="1"/>
        <end position="22"/>
    </location>
</feature>